<dbReference type="Proteomes" id="UP000267267">
    <property type="component" value="Segment"/>
</dbReference>
<gene>
    <name evidence="2" type="primary">86</name>
    <name evidence="2" type="ORF">SEA_WAMBURGRXPRESS_87</name>
</gene>
<organism evidence="2 3">
    <name type="scientific">Mycobacterium phage Wamburgrxpress</name>
    <dbReference type="NCBI Taxonomy" id="2315617"/>
    <lineage>
        <taxon>Viruses</taxon>
        <taxon>Duplodnaviria</taxon>
        <taxon>Heunggongvirae</taxon>
        <taxon>Uroviricota</taxon>
        <taxon>Caudoviricetes</taxon>
        <taxon>Vilmaviridae</taxon>
        <taxon>Lclasvirinae</taxon>
        <taxon>Bronvirus</taxon>
        <taxon>Bronvirus joedirt</taxon>
        <taxon>Mycobacterium virus JoeDirt</taxon>
    </lineage>
</organism>
<dbReference type="EMBL" id="MH744425">
    <property type="protein sequence ID" value="AYD82263.1"/>
    <property type="molecule type" value="Genomic_DNA"/>
</dbReference>
<name>A0A386KAI6_9CAUD</name>
<keyword evidence="1" id="KW-0472">Membrane</keyword>
<accession>A0A386KAI6</accession>
<keyword evidence="1" id="KW-0812">Transmembrane</keyword>
<reference evidence="2 3" key="1">
    <citation type="submission" date="2018-08" db="EMBL/GenBank/DDBJ databases">
        <authorList>
            <person name="Hellinger R.D."/>
            <person name="Sparks H.E."/>
            <person name="Pedulla M.L."/>
            <person name="Garlena R.A."/>
            <person name="Russell D.A."/>
            <person name="Pope W.H."/>
            <person name="Jacobs-Sera D."/>
            <person name="Hatfull G.F."/>
        </authorList>
    </citation>
    <scope>NUCLEOTIDE SEQUENCE [LARGE SCALE GENOMIC DNA]</scope>
</reference>
<evidence type="ECO:0000313" key="3">
    <source>
        <dbReference type="Proteomes" id="UP000267267"/>
    </source>
</evidence>
<protein>
    <submittedName>
        <fullName evidence="2">Uncharacterized protein</fullName>
    </submittedName>
</protein>
<keyword evidence="1" id="KW-1133">Transmembrane helix</keyword>
<evidence type="ECO:0000256" key="1">
    <source>
        <dbReference type="SAM" id="Phobius"/>
    </source>
</evidence>
<feature type="transmembrane region" description="Helical" evidence="1">
    <location>
        <begin position="6"/>
        <end position="24"/>
    </location>
</feature>
<evidence type="ECO:0000313" key="2">
    <source>
        <dbReference type="EMBL" id="AYD82263.1"/>
    </source>
</evidence>
<proteinExistence type="predicted"/>
<sequence length="35" mass="3557">MVNYLSGLTVGTVVGAVLILTLIAKGGLQIGRAEE</sequence>